<dbReference type="Gene3D" id="3.30.2000.40">
    <property type="entry name" value="Myoviridae tail sheath stabiliser"/>
    <property type="match status" value="1"/>
</dbReference>
<dbReference type="Pfam" id="PF16724">
    <property type="entry name" value="T4-gp15_tss"/>
    <property type="match status" value="1"/>
</dbReference>
<protein>
    <submittedName>
        <fullName evidence="1">Tail sheath stabilizer and completion protein</fullName>
    </submittedName>
</protein>
<gene>
    <name evidence="1" type="ORF">PC5_00065</name>
</gene>
<dbReference type="Proteomes" id="UP000221511">
    <property type="component" value="Segment"/>
</dbReference>
<dbReference type="InterPro" id="IPR038553">
    <property type="entry name" value="T4-gp15_tss_sf"/>
</dbReference>
<dbReference type="EMBL" id="KX229736">
    <property type="protein sequence ID" value="ANH51187.1"/>
    <property type="molecule type" value="Genomic_DNA"/>
</dbReference>
<keyword evidence="2" id="KW-1185">Reference proteome</keyword>
<proteinExistence type="predicted"/>
<evidence type="ECO:0000313" key="2">
    <source>
        <dbReference type="Proteomes" id="UP000221511"/>
    </source>
</evidence>
<name>A0A1B0XVL2_9CAUD</name>
<organism evidence="1 2">
    <name type="scientific">Campylobacter phage PC5</name>
    <dbReference type="NCBI Taxonomy" id="1541690"/>
    <lineage>
        <taxon>Viruses</taxon>
        <taxon>Duplodnaviria</taxon>
        <taxon>Heunggongvirae</taxon>
        <taxon>Uroviricota</taxon>
        <taxon>Caudoviricetes</taxon>
        <taxon>Connertonviridae</taxon>
        <taxon>Fletchervirus</taxon>
        <taxon>Fletchervirus PC5</taxon>
    </lineage>
</organism>
<dbReference type="InterPro" id="IPR031997">
    <property type="entry name" value="T4-gp15_tss"/>
</dbReference>
<sequence>MEYFFFETSKKYTKSLLSIFNSIQVKKKIDEKTDKYVTVPISFGSKDAASVFNDTELDQLLSGNFNILPRMSLALMSMERDDQRATSRFQIPIKDIDGKNITFQHNCVPYSFDFVLSIATRSLTDLTSILEQILPFFNPNINLRVRELEWLTEPTTIQVELISVDYELPDENDGADIRICSANVTMRLHGNIYPPIKNGAVIQQVKLYLSPVVDFSEDSKEIVHKFNVNENTHMMDVDSFVRIDYGEEWNKVKPVIDGVKGEVKNLPIQENIKYRILYTDDTDDNIKFIINVLEDNGVNPIISKQLNYFTVFAKNKGTLKLSIQAVNSFDLQSNIYEMELEFQ</sequence>
<evidence type="ECO:0000313" key="1">
    <source>
        <dbReference type="EMBL" id="ANH51187.1"/>
    </source>
</evidence>
<accession>A0A1B0XVL2</accession>
<reference evidence="1 2" key="1">
    <citation type="submission" date="2016-05" db="EMBL/GenBank/DDBJ databases">
        <title>Campylobacter bacteriophages isolated in Slovenia.</title>
        <authorList>
            <person name="Janez N."/>
            <person name="Peterka M."/>
            <person name="Accetto T."/>
        </authorList>
    </citation>
    <scope>NUCLEOTIDE SEQUENCE [LARGE SCALE GENOMIC DNA]</scope>
</reference>